<protein>
    <submittedName>
        <fullName evidence="3">Endonuclease exonuclease phosphatase family protein</fullName>
    </submittedName>
</protein>
<feature type="compositionally biased region" description="Polar residues" evidence="1">
    <location>
        <begin position="1743"/>
        <end position="1755"/>
    </location>
</feature>
<dbReference type="GO" id="GO:0000175">
    <property type="term" value="F:3'-5'-RNA exonuclease activity"/>
    <property type="evidence" value="ECO:0007669"/>
    <property type="project" value="TreeGrafter"/>
</dbReference>
<dbReference type="InterPro" id="IPR050410">
    <property type="entry name" value="CCR4/nocturin_mRNA_transcr"/>
</dbReference>
<feature type="domain" description="Endonuclease/exonuclease/phosphatase" evidence="2">
    <location>
        <begin position="1860"/>
        <end position="2000"/>
    </location>
</feature>
<feature type="compositionally biased region" description="Acidic residues" evidence="1">
    <location>
        <begin position="1678"/>
        <end position="1688"/>
    </location>
</feature>
<feature type="compositionally biased region" description="Low complexity" evidence="1">
    <location>
        <begin position="1505"/>
        <end position="1519"/>
    </location>
</feature>
<name>A0A2C6LAY5_9APIC</name>
<feature type="compositionally biased region" description="Gly residues" evidence="1">
    <location>
        <begin position="1619"/>
        <end position="1639"/>
    </location>
</feature>
<feature type="compositionally biased region" description="Basic and acidic residues" evidence="1">
    <location>
        <begin position="706"/>
        <end position="715"/>
    </location>
</feature>
<evidence type="ECO:0000313" key="4">
    <source>
        <dbReference type="Proteomes" id="UP000221165"/>
    </source>
</evidence>
<feature type="compositionally biased region" description="Basic and acidic residues" evidence="1">
    <location>
        <begin position="1535"/>
        <end position="1546"/>
    </location>
</feature>
<dbReference type="SUPFAM" id="SSF56219">
    <property type="entry name" value="DNase I-like"/>
    <property type="match status" value="2"/>
</dbReference>
<feature type="region of interest" description="Disordered" evidence="1">
    <location>
        <begin position="680"/>
        <end position="842"/>
    </location>
</feature>
<feature type="compositionally biased region" description="Low complexity" evidence="1">
    <location>
        <begin position="95"/>
        <end position="105"/>
    </location>
</feature>
<dbReference type="EMBL" id="MIGC01000510">
    <property type="protein sequence ID" value="PHJ24839.1"/>
    <property type="molecule type" value="Genomic_DNA"/>
</dbReference>
<feature type="compositionally biased region" description="Polar residues" evidence="1">
    <location>
        <begin position="22"/>
        <end position="37"/>
    </location>
</feature>
<feature type="domain" description="Endonuclease/exonuclease/phosphatase" evidence="2">
    <location>
        <begin position="1243"/>
        <end position="1353"/>
    </location>
</feature>
<feature type="compositionally biased region" description="Acidic residues" evidence="1">
    <location>
        <begin position="1771"/>
        <end position="1781"/>
    </location>
</feature>
<dbReference type="RefSeq" id="XP_067926511.1">
    <property type="nucleotide sequence ID" value="XM_068061511.1"/>
</dbReference>
<dbReference type="GO" id="GO:0004519">
    <property type="term" value="F:endonuclease activity"/>
    <property type="evidence" value="ECO:0007669"/>
    <property type="project" value="UniProtKB-KW"/>
</dbReference>
<feature type="region of interest" description="Disordered" evidence="1">
    <location>
        <begin position="1"/>
        <end position="193"/>
    </location>
</feature>
<keyword evidence="4" id="KW-1185">Reference proteome</keyword>
<sequence length="2011" mass="213559">MPSVAASTVLRPVAPPRAQHQPPATSSVYPQVLSNRKLSFGEHSPSVSRAAVRSGNPRPVTRPADECLPTARPLKASSSGRRGGPRNSKPETKHASFSSTMTASAFPPPFQRPCVTLLQQPQSSSTPSAYPADSATGLTINSGASSGHPRPATSRSTPAFVAPRLHSLCPTGRTSTNMHAPHTAYGRPGGGNSAATRPLCDGSAALSSVVQSHQLFHGYNTSRTGPVSNPSSQSHRNPVGPSSVGQNVSQRRQSAVASAQASASNTRSIPSGPPTSVLQNSDPPPSVGSAAVTPFPQKRTSESSSRGSTVVSSSCGTSPALYCRSSPVNSVRPASAEDAAGASTEDPSPSADVTGTTPAVPRVAAMATAGAATVGVTGGESTESITAASGSPEGSGQVIESRDSCSSSSTSQEGAGSRTPGGPTGKGAGANRVCTRDRGKDSSSSPRSSPPPAAPSSSCITLPRESAEDKDGGAHLLRCDLMWIASGNKGGPITPVEGCELHPIIIVRNKEGRVFDDDEQCEENPIGKSAHIFFRWMRGPPRAVCTFHSQRTACLQCVVTLRCFCSYDCFRKGYKQLHKFYRTRGLAPILPHPNSHTYGVPCRPFDWNDLDANRQFDTQHLALLRQAGLVAADDGQEEQWQPVSSSRNYTPTKADVGHQLRFEALLVDRSNLSRLLRLHRAEQRREKGGRKSGGQQRADDDGQESSTERDSDGVRQNDSNDTAVASCDDGVTSRISTPDDASECRVENSSSATKSSEKSTAASSSSSSSSKNSSIANANPAVPGGDRRTNNGESVNHTGSNTDARSCSSRDEGSGPPVGAAAAASAPESSPHGGNSSTRSSRSEVVSLTELLDTSDLADLITDSFETAEIVWGATSTLLLPLDPPHYRQVSTGCCVPTVNPVRRWRRRRESVPPAPPPPQVPVMQPPHHTMCGLPPGALQSMHPGAGCPPGGHHPQLDPHMLAARGGGPADPFCFPLQTAGLLEDNVVGGYAGGMHGVPGTDGTHHPFHPGAAGRGNCHLSHAYAGAFFPPDSTMMSARNASIPGGAGSFTSMLPSSTPSGFPTAASTSFSTFISAGSLSGNDLLPTYGVPLGAAGRGGMHPGAPPHLSSPGGGGGALGGPSSFYPLHTTNGKIPDLDLLDTHNMFPFGQFQPLQRTDSLVCETSRRSSISMETDSPYGLSLEDSCASSTGGDTPRGTDDGERDTSKDDGSYTRTVREGGRSSTRRRQQPSAEDANRFRVTVMTWNVLAELYGTLDAFPHCDAYMLAWPYRRARILEEIISQDPDVVCLQEVQSEHFEDFFRPELERHGYAGVYKQKTMEIFTSGSGKKSGGKFTMDGCATFYRKSKLSVIDQCGLEFSQLIKQASREQLPRQLQHHAVKRLLKDNVALLVLLEVKNEGDFYRADAAEEGASGVDGVAVSPVSASAEPSGDVMVNGGGEGEEDSCFNHSQHPEEEKTQQEQQVGNESGRDESSDVDNSREDEDNGDIQTKSNTSSLNGDIYLNDTSSLSPSLTASPVSSGLPEGQNHHSSPYGSEDFHGHIKEKVGSCDSVGHAAGSRGAESFFADDDSDHQYGGSPRPLHVDDGPRPPLSRARTVTTTITRAKANRGLVGIGKLVGIAGLGAGGGEVAGGREGGGGSGDQQMMNHADSNNGGSKGGRCSSQENGEVTMRSLNTTQSVEDDEDDDEDGALMMNHHPQTDRSTNSNHTKSSTEKESSGEKEEEGERAKRRNSKDFKMGQGELDNLTQNTTNHSTGSKRAGGVENHQRHSSCDQEEEQQEQEWVEGEEMMGPVEEVDDETASLNHTEDGPPKRRLVLIANTHIVANPEANDVKIWQAQTLVSMVEKYLMAFRPPPHLESTCPPPAVVLCGDFNSTPDSAVYQLVVTGTCDRLHIDLTSDRHGLLSELNLGHHISLKSAYAVSKALQEGLNPHDFCCLRLSEPEFTNYTSTYTGCLDYLFYTDTILRVRQILEPVDSRQLFREARALQLLHQALPSPVRPSDHIPLLCEFEWHE</sequence>
<feature type="region of interest" description="Disordered" evidence="1">
    <location>
        <begin position="1619"/>
        <end position="1781"/>
    </location>
</feature>
<dbReference type="InterPro" id="IPR036691">
    <property type="entry name" value="Endo/exonu/phosph_ase_sf"/>
</dbReference>
<keyword evidence="3" id="KW-0540">Nuclease</keyword>
<feature type="compositionally biased region" description="Polar residues" evidence="1">
    <location>
        <begin position="136"/>
        <end position="145"/>
    </location>
</feature>
<feature type="compositionally biased region" description="Basic and acidic residues" evidence="1">
    <location>
        <begin position="1467"/>
        <end position="1478"/>
    </location>
</feature>
<dbReference type="Gene3D" id="3.60.10.10">
    <property type="entry name" value="Endonuclease/exonuclease/phosphatase"/>
    <property type="match status" value="2"/>
</dbReference>
<reference evidence="3 4" key="1">
    <citation type="journal article" date="2017" name="Int. J. Parasitol.">
        <title>The genome of the protozoan parasite Cystoisospora suis and a reverse vaccinology approach to identify vaccine candidates.</title>
        <authorList>
            <person name="Palmieri N."/>
            <person name="Shrestha A."/>
            <person name="Ruttkowski B."/>
            <person name="Beck T."/>
            <person name="Vogl C."/>
            <person name="Tomley F."/>
            <person name="Blake D.P."/>
            <person name="Joachim A."/>
        </authorList>
    </citation>
    <scope>NUCLEOTIDE SEQUENCE [LARGE SCALE GENOMIC DNA]</scope>
    <source>
        <strain evidence="3 4">Wien I</strain>
    </source>
</reference>
<feature type="compositionally biased region" description="Basic and acidic residues" evidence="1">
    <location>
        <begin position="1196"/>
        <end position="1220"/>
    </location>
</feature>
<feature type="compositionally biased region" description="Basic and acidic residues" evidence="1">
    <location>
        <begin position="1709"/>
        <end position="1735"/>
    </location>
</feature>
<feature type="region of interest" description="Disordered" evidence="1">
    <location>
        <begin position="1171"/>
        <end position="1234"/>
    </location>
</feature>
<feature type="compositionally biased region" description="Polar residues" evidence="1">
    <location>
        <begin position="1659"/>
        <end position="1677"/>
    </location>
</feature>
<feature type="compositionally biased region" description="Polar residues" evidence="1">
    <location>
        <begin position="791"/>
        <end position="807"/>
    </location>
</feature>
<dbReference type="OrthoDB" id="428734at2759"/>
<organism evidence="3 4">
    <name type="scientific">Cystoisospora suis</name>
    <dbReference type="NCBI Taxonomy" id="483139"/>
    <lineage>
        <taxon>Eukaryota</taxon>
        <taxon>Sar</taxon>
        <taxon>Alveolata</taxon>
        <taxon>Apicomplexa</taxon>
        <taxon>Conoidasida</taxon>
        <taxon>Coccidia</taxon>
        <taxon>Eucoccidiorida</taxon>
        <taxon>Eimeriorina</taxon>
        <taxon>Sarcocystidae</taxon>
        <taxon>Cystoisospora</taxon>
    </lineage>
</organism>
<feature type="region of interest" description="Disordered" evidence="1">
    <location>
        <begin position="1099"/>
        <end position="1121"/>
    </location>
</feature>
<dbReference type="InterPro" id="IPR005135">
    <property type="entry name" value="Endo/exonuclease/phosphatase"/>
</dbReference>
<dbReference type="Pfam" id="PF03372">
    <property type="entry name" value="Exo_endo_phos"/>
    <property type="match status" value="2"/>
</dbReference>
<accession>A0A2C6LAY5</accession>
<proteinExistence type="predicted"/>
<feature type="region of interest" description="Disordered" evidence="1">
    <location>
        <begin position="218"/>
        <end position="356"/>
    </location>
</feature>
<evidence type="ECO:0000256" key="1">
    <source>
        <dbReference type="SAM" id="MobiDB-lite"/>
    </source>
</evidence>
<dbReference type="VEuPathDB" id="ToxoDB:CSUI_001305"/>
<gene>
    <name evidence="3" type="ORF">CSUI_001305</name>
</gene>
<feature type="compositionally biased region" description="Polar residues" evidence="1">
    <location>
        <begin position="265"/>
        <end position="281"/>
    </location>
</feature>
<comment type="caution">
    <text evidence="3">The sequence shown here is derived from an EMBL/GenBank/DDBJ whole genome shotgun (WGS) entry which is preliminary data.</text>
</comment>
<dbReference type="Proteomes" id="UP000221165">
    <property type="component" value="Unassembled WGS sequence"/>
</dbReference>
<feature type="compositionally biased region" description="Low complexity" evidence="1">
    <location>
        <begin position="747"/>
        <end position="774"/>
    </location>
</feature>
<feature type="compositionally biased region" description="Low complexity" evidence="1">
    <location>
        <begin position="302"/>
        <end position="318"/>
    </location>
</feature>
<keyword evidence="3" id="KW-0255">Endonuclease</keyword>
<dbReference type="PANTHER" id="PTHR12121:SF34">
    <property type="entry name" value="PROTEIN ANGEL"/>
    <property type="match status" value="1"/>
</dbReference>
<feature type="compositionally biased region" description="Polar residues" evidence="1">
    <location>
        <begin position="1640"/>
        <end position="1652"/>
    </location>
</feature>
<feature type="compositionally biased region" description="Polar residues" evidence="1">
    <location>
        <begin position="1486"/>
        <end position="1497"/>
    </location>
</feature>
<feature type="region of interest" description="Disordered" evidence="1">
    <location>
        <begin position="375"/>
        <end position="467"/>
    </location>
</feature>
<feature type="region of interest" description="Disordered" evidence="1">
    <location>
        <begin position="1420"/>
        <end position="1598"/>
    </location>
</feature>
<keyword evidence="3" id="KW-0378">Hydrolase</keyword>
<keyword evidence="3" id="KW-0269">Exonuclease</keyword>
<feature type="compositionally biased region" description="Low complexity" evidence="1">
    <location>
        <begin position="116"/>
        <end position="128"/>
    </location>
</feature>
<dbReference type="GeneID" id="94424722"/>
<dbReference type="PANTHER" id="PTHR12121">
    <property type="entry name" value="CARBON CATABOLITE REPRESSOR PROTEIN 4"/>
    <property type="match status" value="1"/>
</dbReference>
<feature type="compositionally biased region" description="Polar residues" evidence="1">
    <location>
        <begin position="345"/>
        <end position="355"/>
    </location>
</feature>
<evidence type="ECO:0000259" key="2">
    <source>
        <dbReference type="Pfam" id="PF03372"/>
    </source>
</evidence>
<feature type="compositionally biased region" description="Low complexity" evidence="1">
    <location>
        <begin position="248"/>
        <end position="264"/>
    </location>
</feature>
<feature type="compositionally biased region" description="Polar residues" evidence="1">
    <location>
        <begin position="218"/>
        <end position="236"/>
    </location>
</feature>
<evidence type="ECO:0000313" key="3">
    <source>
        <dbReference type="EMBL" id="PHJ24839.1"/>
    </source>
</evidence>
<feature type="compositionally biased region" description="Low complexity" evidence="1">
    <location>
        <begin position="1420"/>
        <end position="1430"/>
    </location>
</feature>
<feature type="compositionally biased region" description="Polar residues" evidence="1">
    <location>
        <begin position="380"/>
        <end position="394"/>
    </location>
</feature>
<feature type="compositionally biased region" description="Low complexity" evidence="1">
    <location>
        <begin position="814"/>
        <end position="842"/>
    </location>
</feature>